<feature type="transmembrane region" description="Helical" evidence="2">
    <location>
        <begin position="992"/>
        <end position="1016"/>
    </location>
</feature>
<name>A0A3P3YAT6_PLABS</name>
<feature type="region of interest" description="Disordered" evidence="1">
    <location>
        <begin position="1069"/>
        <end position="1092"/>
    </location>
</feature>
<sequence>MSVRASSLSSSLFVLADQEALSSSSIAIVGAVVECLQLAGTVFPDTGSAAWTAADTAPIRSVLHVCDQNLLAALFGPVATSYVVSVITVALLASFVAIGYAHDAVGESAVRLASRVLRRALSASTTILYLPILRTFLAMLLSSSPPYIALAAVCLPPFVVLAATCTCTLFDQHFESTSPTARPHSRLEMAYFLARTAVPIVMVAFPKPVIAVCISFVIVSVVTYLFVRYVPYYSMQMVRVRCTLLVVVDWVLLSALVGMISADPTRSGAVSMLAAGVPTLAALTPLLVDKRIAAIRRTDDDKLGSAWDAEVKFRLLLCDVYRDTDPDTSERCEAARAINERNERLYPSAPITMLRSALLHVTLFHVPFMANTAIATAMASSATLPDLWFALRRLQRVHAQHILRSEASRDIVTYVEYVGRRGEAARAETELARALLALWRELTLDVPNVTKMRSMAHVVSVEMGAARAAYADCLRRWTGSPTTYRMYADFLGTLLNDQRRASKYRGRASDLGAHAGAASLSFRASLFNDDNCVLIVSGESHNLGEIVSASSAVSNVFGAGRAAVIGKNVSTLMPDPFSTAHSHIMRRNLSRGTNAILDQRRRLVCRRVDDGTVFDATVFLKLFIDQEHLSVLGVVDTRQHRSVDGDATAIVVLDENGIVTATCRQAPTVFDVRPGLRFEDAVPGWNGQSRTGALMTTAGRRRRIDIDAEPFTLGNEDGATAACVARIKVSSSSHMGTESETGLGAGAAPNLTDLQVAMLNDDGEDDEGNDGSAIEVTFTDDEDDDDEESQLLDKATNGGGASSATSATGAGDTTSQDDDATQRQRALLTWLQRATVMLSIVLCVVTLASLPIRSALLSSQVATIAKLSSSASRSTDLITIALCAQDLKDMSVGILDPSGQSGTRADIVAFAADVAAKNGASIQRGDLADTALIDDLTMSMAYANEIAMMPLNALASSAVVAFLMENSAGPVADRVLRVDQSMEDQFAYDLNAYSTFGTVVIVLVAIGVTLLAVLALRGVVVTALRDRDDVFLQLLRIPRQHIRALIPPTLKHLTLLTAAGDMTVQEGADANPVATDTPATSQGAADRRNEDAITEGSGARRARYLQVARRLFVIIILNAAALAAATAVLGSLSTRMGAFPAIYDWSWREEAAARRALLSVRQAITSNTTVSYAAAQADIQTASDVMNALIYGSPADGIPSGRLDASAPLFQLMFSSMCTLSALQTVSDCTTYRSGVAVNGLHAVLVDFFTLTKTLLASASAPGASGRAVAMSSDMHDAQVLEKVYLRPGLQAMIAITDTNLSSARTAQITYDGLVVAGIVVIVILVHVVVIRPLLREVSDEFMESTDLVRLVPEDMRDSGSNANDADISSLIVPLDEDIDDRDVAAIAAQRAQRRRLDAIQRRNRRSVLHRLYGLLAKHPGVAFAVAIAIPVALQFRFWKVAVPATKTLIPAALLAITSVVSAATPLDISSMTYAFGTALLSLPVGQVRELAMVQTALGGSAATINAILTGAPLDRAVILYGTLGGVVGSTIGLSLPDPGPLAEVIITGAWVAFLTAMGVVRLGVEAPAQVELPRRWTVRVDLALFGLVGGIVSGLTGTGLSMALFTLSSSYFCVDANVAVRSAVVAGAGNAVLLCAIKLAMGPPWHPGTVSILMAAVPVGIVLMPLAIRQRPNLPLIGLLAVVQFAAVVAATSTDDADRVMTFAAVGTLAVLTAVAVVIGTTGVIQTVNRTGDADHRQQQLDKDGDGFGVTA</sequence>
<feature type="transmembrane region" description="Helical" evidence="2">
    <location>
        <begin position="79"/>
        <end position="100"/>
    </location>
</feature>
<feature type="transmembrane region" description="Helical" evidence="2">
    <location>
        <begin position="268"/>
        <end position="288"/>
    </location>
</feature>
<keyword evidence="2" id="KW-0812">Transmembrane</keyword>
<keyword evidence="4" id="KW-0496">Mitochondrion</keyword>
<dbReference type="Pfam" id="PF25474">
    <property type="entry name" value="TPR_TmcB"/>
    <property type="match status" value="1"/>
</dbReference>
<dbReference type="Proteomes" id="UP000290189">
    <property type="component" value="Unassembled WGS sequence"/>
</dbReference>
<protein>
    <recommendedName>
        <fullName evidence="3">TmcB/TmcC TPR repeats domain-containing protein</fullName>
    </recommendedName>
</protein>
<dbReference type="Gene3D" id="3.30.450.20">
    <property type="entry name" value="PAS domain"/>
    <property type="match status" value="1"/>
</dbReference>
<feature type="transmembrane region" description="Helical" evidence="2">
    <location>
        <begin position="946"/>
        <end position="964"/>
    </location>
</feature>
<dbReference type="InterPro" id="IPR052994">
    <property type="entry name" value="Tiny_macrocysts_regulators"/>
</dbReference>
<geneLocation type="mitochondrion" evidence="4"/>
<feature type="transmembrane region" description="Helical" evidence="2">
    <location>
        <begin position="1542"/>
        <end position="1563"/>
    </location>
</feature>
<dbReference type="InterPro" id="IPR057352">
    <property type="entry name" value="TPR_TmcB/C"/>
</dbReference>
<feature type="transmembrane region" description="Helical" evidence="2">
    <location>
        <begin position="1412"/>
        <end position="1436"/>
    </location>
</feature>
<organism evidence="4 5">
    <name type="scientific">Plasmodiophora brassicae</name>
    <name type="common">Clubroot disease agent</name>
    <dbReference type="NCBI Taxonomy" id="37360"/>
    <lineage>
        <taxon>Eukaryota</taxon>
        <taxon>Sar</taxon>
        <taxon>Rhizaria</taxon>
        <taxon>Endomyxa</taxon>
        <taxon>Phytomyxea</taxon>
        <taxon>Plasmodiophorida</taxon>
        <taxon>Plasmodiophoridae</taxon>
        <taxon>Plasmodiophora</taxon>
    </lineage>
</organism>
<feature type="compositionally biased region" description="Basic and acidic residues" evidence="1">
    <location>
        <begin position="1733"/>
        <end position="1747"/>
    </location>
</feature>
<feature type="compositionally biased region" description="Acidic residues" evidence="1">
    <location>
        <begin position="778"/>
        <end position="790"/>
    </location>
</feature>
<gene>
    <name evidence="4" type="ORF">PLBR_LOCUS4500</name>
</gene>
<feature type="transmembrane region" description="Helical" evidence="2">
    <location>
        <begin position="1675"/>
        <end position="1692"/>
    </location>
</feature>
<evidence type="ECO:0000313" key="5">
    <source>
        <dbReference type="Proteomes" id="UP000290189"/>
    </source>
</evidence>
<reference evidence="4 5" key="1">
    <citation type="submission" date="2018-03" db="EMBL/GenBank/DDBJ databases">
        <authorList>
            <person name="Fogelqvist J."/>
        </authorList>
    </citation>
    <scope>NUCLEOTIDE SEQUENCE [LARGE SCALE GENOMIC DNA]</scope>
</reference>
<dbReference type="PANTHER" id="PTHR31600:SF2">
    <property type="entry name" value="GAMETE ENRICHED GENE 10 PROTEIN-RELATED"/>
    <property type="match status" value="1"/>
</dbReference>
<dbReference type="InterPro" id="IPR035965">
    <property type="entry name" value="PAS-like_dom_sf"/>
</dbReference>
<feature type="compositionally biased region" description="Low complexity" evidence="1">
    <location>
        <begin position="802"/>
        <end position="814"/>
    </location>
</feature>
<feature type="transmembrane region" description="Helical" evidence="2">
    <location>
        <begin position="357"/>
        <end position="379"/>
    </location>
</feature>
<dbReference type="InterPro" id="IPR000014">
    <property type="entry name" value="PAS"/>
</dbReference>
<feature type="transmembrane region" description="Helical" evidence="2">
    <location>
        <begin position="189"/>
        <end position="205"/>
    </location>
</feature>
<accession>A0A3P3YAT6</accession>
<feature type="transmembrane region" description="Helical" evidence="2">
    <location>
        <begin position="1111"/>
        <end position="1132"/>
    </location>
</feature>
<feature type="transmembrane region" description="Helical" evidence="2">
    <location>
        <begin position="1313"/>
        <end position="1335"/>
    </location>
</feature>
<feature type="region of interest" description="Disordered" evidence="1">
    <location>
        <begin position="760"/>
        <end position="819"/>
    </location>
</feature>
<keyword evidence="2" id="KW-1133">Transmembrane helix</keyword>
<dbReference type="NCBIfam" id="TIGR00229">
    <property type="entry name" value="sensory_box"/>
    <property type="match status" value="1"/>
</dbReference>
<dbReference type="PANTHER" id="PTHR31600">
    <property type="entry name" value="TINY MACROCYSTS PROTEIN B-RELATED"/>
    <property type="match status" value="1"/>
</dbReference>
<evidence type="ECO:0000313" key="4">
    <source>
        <dbReference type="EMBL" id="SPQ97285.1"/>
    </source>
</evidence>
<evidence type="ECO:0000256" key="2">
    <source>
        <dbReference type="SAM" id="Phobius"/>
    </source>
</evidence>
<keyword evidence="2" id="KW-0472">Membrane</keyword>
<feature type="transmembrane region" description="Helical" evidence="2">
    <location>
        <begin position="830"/>
        <end position="850"/>
    </location>
</feature>
<feature type="transmembrane region" description="Helical" evidence="2">
    <location>
        <begin position="1650"/>
        <end position="1669"/>
    </location>
</feature>
<dbReference type="SUPFAM" id="SSF55785">
    <property type="entry name" value="PYP-like sensor domain (PAS domain)"/>
    <property type="match status" value="1"/>
</dbReference>
<feature type="region of interest" description="Disordered" evidence="1">
    <location>
        <begin position="1732"/>
        <end position="1753"/>
    </location>
</feature>
<feature type="domain" description="TmcB/TmcC TPR repeats" evidence="3">
    <location>
        <begin position="399"/>
        <end position="511"/>
    </location>
</feature>
<feature type="transmembrane region" description="Helical" evidence="2">
    <location>
        <begin position="1448"/>
        <end position="1467"/>
    </location>
</feature>
<feature type="transmembrane region" description="Helical" evidence="2">
    <location>
        <begin position="211"/>
        <end position="230"/>
    </location>
</feature>
<feature type="transmembrane region" description="Helical" evidence="2">
    <location>
        <begin position="1583"/>
        <end position="1607"/>
    </location>
</feature>
<evidence type="ECO:0000256" key="1">
    <source>
        <dbReference type="SAM" id="MobiDB-lite"/>
    </source>
</evidence>
<feature type="transmembrane region" description="Helical" evidence="2">
    <location>
        <begin position="1704"/>
        <end position="1726"/>
    </location>
</feature>
<feature type="transmembrane region" description="Helical" evidence="2">
    <location>
        <begin position="1518"/>
        <end position="1536"/>
    </location>
</feature>
<feature type="transmembrane region" description="Helical" evidence="2">
    <location>
        <begin position="147"/>
        <end position="169"/>
    </location>
</feature>
<evidence type="ECO:0000259" key="3">
    <source>
        <dbReference type="Pfam" id="PF25474"/>
    </source>
</evidence>
<feature type="transmembrane region" description="Helical" evidence="2">
    <location>
        <begin position="242"/>
        <end position="262"/>
    </location>
</feature>
<feature type="transmembrane region" description="Helical" evidence="2">
    <location>
        <begin position="120"/>
        <end position="141"/>
    </location>
</feature>
<dbReference type="EMBL" id="OVEO01000007">
    <property type="protein sequence ID" value="SPQ97285.1"/>
    <property type="molecule type" value="Genomic_DNA"/>
</dbReference>
<proteinExistence type="predicted"/>